<dbReference type="EMBL" id="JAHHHV010000067">
    <property type="protein sequence ID" value="MBW4466258.1"/>
    <property type="molecule type" value="Genomic_DNA"/>
</dbReference>
<organism evidence="2 3">
    <name type="scientific">Pegethrix bostrychoides GSE-TBD4-15B</name>
    <dbReference type="NCBI Taxonomy" id="2839662"/>
    <lineage>
        <taxon>Bacteria</taxon>
        <taxon>Bacillati</taxon>
        <taxon>Cyanobacteriota</taxon>
        <taxon>Cyanophyceae</taxon>
        <taxon>Oculatellales</taxon>
        <taxon>Oculatellaceae</taxon>
        <taxon>Pegethrix</taxon>
    </lineage>
</organism>
<keyword evidence="1" id="KW-0812">Transmembrane</keyword>
<reference evidence="2" key="1">
    <citation type="submission" date="2021-05" db="EMBL/GenBank/DDBJ databases">
        <authorList>
            <person name="Pietrasiak N."/>
            <person name="Ward R."/>
            <person name="Stajich J.E."/>
            <person name="Kurbessoian T."/>
        </authorList>
    </citation>
    <scope>NUCLEOTIDE SEQUENCE</scope>
    <source>
        <strain evidence="2">GSE-TBD4-15B</strain>
    </source>
</reference>
<name>A0A951U500_9CYAN</name>
<dbReference type="AlphaFoldDB" id="A0A951U500"/>
<evidence type="ECO:0000256" key="1">
    <source>
        <dbReference type="SAM" id="Phobius"/>
    </source>
</evidence>
<gene>
    <name evidence="2" type="ORF">KME07_12590</name>
</gene>
<dbReference type="Proteomes" id="UP000707356">
    <property type="component" value="Unassembled WGS sequence"/>
</dbReference>
<evidence type="ECO:0000313" key="2">
    <source>
        <dbReference type="EMBL" id="MBW4466258.1"/>
    </source>
</evidence>
<feature type="transmembrane region" description="Helical" evidence="1">
    <location>
        <begin position="37"/>
        <end position="55"/>
    </location>
</feature>
<accession>A0A951U500</accession>
<protein>
    <submittedName>
        <fullName evidence="2">Uncharacterized protein</fullName>
    </submittedName>
</protein>
<proteinExistence type="predicted"/>
<evidence type="ECO:0000313" key="3">
    <source>
        <dbReference type="Proteomes" id="UP000707356"/>
    </source>
</evidence>
<reference evidence="2" key="2">
    <citation type="journal article" date="2022" name="Microbiol. Resour. Announc.">
        <title>Metagenome Sequencing to Explore Phylogenomics of Terrestrial Cyanobacteria.</title>
        <authorList>
            <person name="Ward R.D."/>
            <person name="Stajich J.E."/>
            <person name="Johansen J.R."/>
            <person name="Huntemann M."/>
            <person name="Clum A."/>
            <person name="Foster B."/>
            <person name="Foster B."/>
            <person name="Roux S."/>
            <person name="Palaniappan K."/>
            <person name="Varghese N."/>
            <person name="Mukherjee S."/>
            <person name="Reddy T.B.K."/>
            <person name="Daum C."/>
            <person name="Copeland A."/>
            <person name="Chen I.A."/>
            <person name="Ivanova N.N."/>
            <person name="Kyrpides N.C."/>
            <person name="Shapiro N."/>
            <person name="Eloe-Fadrosh E.A."/>
            <person name="Pietrasiak N."/>
        </authorList>
    </citation>
    <scope>NUCLEOTIDE SEQUENCE</scope>
    <source>
        <strain evidence="2">GSE-TBD4-15B</strain>
    </source>
</reference>
<keyword evidence="1" id="KW-1133">Transmembrane helix</keyword>
<keyword evidence="1" id="KW-0472">Membrane</keyword>
<feature type="transmembrane region" description="Helical" evidence="1">
    <location>
        <begin position="7"/>
        <end position="25"/>
    </location>
</feature>
<sequence length="65" mass="6927">MGSQIFFIVKLFLLSGLIAGAIKYLLPLLNIPATTPIALGLVLTPPALLATLLAWRSQSPLSRPD</sequence>
<comment type="caution">
    <text evidence="2">The sequence shown here is derived from an EMBL/GenBank/DDBJ whole genome shotgun (WGS) entry which is preliminary data.</text>
</comment>